<name>A0A810Q2S8_9FIRM</name>
<organism evidence="4 5">
    <name type="scientific">Vescimonas fastidiosa</name>
    <dbReference type="NCBI Taxonomy" id="2714353"/>
    <lineage>
        <taxon>Bacteria</taxon>
        <taxon>Bacillati</taxon>
        <taxon>Bacillota</taxon>
        <taxon>Clostridia</taxon>
        <taxon>Eubacteriales</taxon>
        <taxon>Oscillospiraceae</taxon>
        <taxon>Vescimonas</taxon>
    </lineage>
</organism>
<evidence type="ECO:0000256" key="1">
    <source>
        <dbReference type="SAM" id="MobiDB-lite"/>
    </source>
</evidence>
<evidence type="ECO:0000313" key="4">
    <source>
        <dbReference type="EMBL" id="BCK79083.1"/>
    </source>
</evidence>
<accession>A0A810Q2S8</accession>
<dbReference type="Proteomes" id="UP000681343">
    <property type="component" value="Chromosome"/>
</dbReference>
<feature type="region of interest" description="Disordered" evidence="1">
    <location>
        <begin position="122"/>
        <end position="189"/>
    </location>
</feature>
<dbReference type="InterPro" id="IPR046059">
    <property type="entry name" value="DUF6017"/>
</dbReference>
<evidence type="ECO:0000259" key="2">
    <source>
        <dbReference type="Pfam" id="PF06970"/>
    </source>
</evidence>
<dbReference type="RefSeq" id="WP_212820290.1">
    <property type="nucleotide sequence ID" value="NZ_AP023415.1"/>
</dbReference>
<feature type="domain" description="DUF6017" evidence="3">
    <location>
        <begin position="188"/>
        <end position="299"/>
    </location>
</feature>
<evidence type="ECO:0000259" key="3">
    <source>
        <dbReference type="Pfam" id="PF19481"/>
    </source>
</evidence>
<dbReference type="Pfam" id="PF06970">
    <property type="entry name" value="RepA_N"/>
    <property type="match status" value="1"/>
</dbReference>
<dbReference type="KEGG" id="vfa:MM35RIKEN_12750"/>
<feature type="compositionally biased region" description="Basic and acidic residues" evidence="1">
    <location>
        <begin position="151"/>
        <end position="165"/>
    </location>
</feature>
<evidence type="ECO:0000313" key="5">
    <source>
        <dbReference type="Proteomes" id="UP000681343"/>
    </source>
</evidence>
<feature type="compositionally biased region" description="Basic and acidic residues" evidence="1">
    <location>
        <begin position="132"/>
        <end position="141"/>
    </location>
</feature>
<protein>
    <submittedName>
        <fullName evidence="4">Replication initiator A domain-containing protein</fullName>
    </submittedName>
</protein>
<keyword evidence="5" id="KW-1185">Reference proteome</keyword>
<reference evidence="4" key="1">
    <citation type="submission" date="2020-09" db="EMBL/GenBank/DDBJ databases">
        <title>New species isolated from human feces.</title>
        <authorList>
            <person name="Kitahara M."/>
            <person name="Shigeno Y."/>
            <person name="Shime M."/>
            <person name="Matsumoto Y."/>
            <person name="Nakamura S."/>
            <person name="Motooka D."/>
            <person name="Fukuoka S."/>
            <person name="Nishikawa H."/>
            <person name="Benno Y."/>
        </authorList>
    </citation>
    <scope>NUCLEOTIDE SEQUENCE</scope>
    <source>
        <strain evidence="4">MM35</strain>
    </source>
</reference>
<proteinExistence type="predicted"/>
<dbReference type="EMBL" id="AP023415">
    <property type="protein sequence ID" value="BCK79083.1"/>
    <property type="molecule type" value="Genomic_DNA"/>
</dbReference>
<dbReference type="AlphaFoldDB" id="A0A810Q2S8"/>
<dbReference type="Pfam" id="PF19481">
    <property type="entry name" value="DUF6017"/>
    <property type="match status" value="1"/>
</dbReference>
<sequence length="299" mass="34322">MPEKFDYYYGEESESCSFYRIPRLLILGTRFSGLSTDAKLLYGLMLDRMNLSARNGWYDGAGRVYIYYTLEEIQESLRCGHGKAVRLLAELDTEKGIGLIERKKQGQGKPTRIYVKRYTTRAVPPPADFPGEEVKTSENGKSRVPQSGRADFPKGDGNYTDRKQTDVNQLYRSSSSPPGGGRWERERMTEKVRSQVEYSRLCERYEVELIDELVAVITDVLCSTRPTLRVGGELLPAWQVQKRFRLLERDHLEYVIESLQRTTAQVVNVRAYLMTTLYNAPVTIYHYYQAEVQHDLAGG</sequence>
<dbReference type="InterPro" id="IPR010724">
    <property type="entry name" value="RepA_N"/>
</dbReference>
<gene>
    <name evidence="4" type="ORF">MM35RIKEN_12750</name>
</gene>
<feature type="domain" description="Replication initiator A N-terminal" evidence="2">
    <location>
        <begin position="17"/>
        <end position="91"/>
    </location>
</feature>